<name>A0ACB8TLA9_9AGAM</name>
<evidence type="ECO:0000313" key="1">
    <source>
        <dbReference type="EMBL" id="KAI0069221.1"/>
    </source>
</evidence>
<reference evidence="1" key="2">
    <citation type="journal article" date="2022" name="New Phytol.">
        <title>Evolutionary transition to the ectomycorrhizal habit in the genomes of a hyperdiverse lineage of mushroom-forming fungi.</title>
        <authorList>
            <person name="Looney B."/>
            <person name="Miyauchi S."/>
            <person name="Morin E."/>
            <person name="Drula E."/>
            <person name="Courty P.E."/>
            <person name="Kohler A."/>
            <person name="Kuo A."/>
            <person name="LaButti K."/>
            <person name="Pangilinan J."/>
            <person name="Lipzen A."/>
            <person name="Riley R."/>
            <person name="Andreopoulos W."/>
            <person name="He G."/>
            <person name="Johnson J."/>
            <person name="Nolan M."/>
            <person name="Tritt A."/>
            <person name="Barry K.W."/>
            <person name="Grigoriev I.V."/>
            <person name="Nagy L.G."/>
            <person name="Hibbett D."/>
            <person name="Henrissat B."/>
            <person name="Matheny P.B."/>
            <person name="Labbe J."/>
            <person name="Martin F.M."/>
        </authorList>
    </citation>
    <scope>NUCLEOTIDE SEQUENCE</scope>
    <source>
        <strain evidence="1">HHB10654</strain>
    </source>
</reference>
<gene>
    <name evidence="1" type="ORF">BV25DRAFT_1910915</name>
</gene>
<sequence>MFASFDAREPERFVSSGVGTLFGRKGGTPLQPRRIVSVYYPAWIIDAEMISDVSIKHPDRIQKLNEVRVQLDHTYMPGNEFEPLGRLSMNFDHTDIKYLPWSESLKSQYGDKVHCLPYTMSPMDLASSFRHRQASFTVPHKQQSQDSTPSRQRTEFTIDPEHITYNYFVAYPLLIPIYLSEYESPSGPFTLILEGHTDRIYSTQKNSWTEENDMFSDHSLMKRLMERVENDVPTFANGALLARSMGIWTSFSPANIRAILQVPEKTEALLEEVLELWISRSIEKRAVKQSAKIESGEAREVDMSNPLIREYDEEERESAMEWMDQGQLLYGWDTITKMRNAKQLLANPPLTPEPRSFWEKFTPWSVSTKVDDAKEILENYALAKREREVSTRPQWLQRELKGFNIDLLGRKEKSVEDKKTMKSEEKDQDAGDK</sequence>
<reference evidence="1" key="1">
    <citation type="submission" date="2021-03" db="EMBL/GenBank/DDBJ databases">
        <authorList>
            <consortium name="DOE Joint Genome Institute"/>
            <person name="Ahrendt S."/>
            <person name="Looney B.P."/>
            <person name="Miyauchi S."/>
            <person name="Morin E."/>
            <person name="Drula E."/>
            <person name="Courty P.E."/>
            <person name="Chicoki N."/>
            <person name="Fauchery L."/>
            <person name="Kohler A."/>
            <person name="Kuo A."/>
            <person name="Labutti K."/>
            <person name="Pangilinan J."/>
            <person name="Lipzen A."/>
            <person name="Riley R."/>
            <person name="Andreopoulos W."/>
            <person name="He G."/>
            <person name="Johnson J."/>
            <person name="Barry K.W."/>
            <person name="Grigoriev I.V."/>
            <person name="Nagy L."/>
            <person name="Hibbett D."/>
            <person name="Henrissat B."/>
            <person name="Matheny P.B."/>
            <person name="Labbe J."/>
            <person name="Martin F."/>
        </authorList>
    </citation>
    <scope>NUCLEOTIDE SEQUENCE</scope>
    <source>
        <strain evidence="1">HHB10654</strain>
    </source>
</reference>
<keyword evidence="2" id="KW-1185">Reference proteome</keyword>
<dbReference type="EMBL" id="MU277187">
    <property type="protein sequence ID" value="KAI0069221.1"/>
    <property type="molecule type" value="Genomic_DNA"/>
</dbReference>
<accession>A0ACB8TLA9</accession>
<comment type="caution">
    <text evidence="1">The sequence shown here is derived from an EMBL/GenBank/DDBJ whole genome shotgun (WGS) entry which is preliminary data.</text>
</comment>
<evidence type="ECO:0000313" key="2">
    <source>
        <dbReference type="Proteomes" id="UP000814140"/>
    </source>
</evidence>
<proteinExistence type="predicted"/>
<protein>
    <submittedName>
        <fullName evidence="1">Uncharacterized protein</fullName>
    </submittedName>
</protein>
<organism evidence="1 2">
    <name type="scientific">Artomyces pyxidatus</name>
    <dbReference type="NCBI Taxonomy" id="48021"/>
    <lineage>
        <taxon>Eukaryota</taxon>
        <taxon>Fungi</taxon>
        <taxon>Dikarya</taxon>
        <taxon>Basidiomycota</taxon>
        <taxon>Agaricomycotina</taxon>
        <taxon>Agaricomycetes</taxon>
        <taxon>Russulales</taxon>
        <taxon>Auriscalpiaceae</taxon>
        <taxon>Artomyces</taxon>
    </lineage>
</organism>
<dbReference type="Proteomes" id="UP000814140">
    <property type="component" value="Unassembled WGS sequence"/>
</dbReference>